<dbReference type="PROSITE" id="PS50949">
    <property type="entry name" value="HTH_GNTR"/>
    <property type="match status" value="1"/>
</dbReference>
<dbReference type="Gene3D" id="1.10.10.10">
    <property type="entry name" value="Winged helix-like DNA-binding domain superfamily/Winged helix DNA-binding domain"/>
    <property type="match status" value="1"/>
</dbReference>
<keyword evidence="9" id="KW-1185">Reference proteome</keyword>
<dbReference type="EMBL" id="JABBJJ010000235">
    <property type="protein sequence ID" value="NMO20278.1"/>
    <property type="molecule type" value="Genomic_DNA"/>
</dbReference>
<keyword evidence="8" id="KW-0808">Transferase</keyword>
<dbReference type="GO" id="GO:0003700">
    <property type="term" value="F:DNA-binding transcription factor activity"/>
    <property type="evidence" value="ECO:0007669"/>
    <property type="project" value="InterPro"/>
</dbReference>
<dbReference type="Gene3D" id="3.40.640.10">
    <property type="entry name" value="Type I PLP-dependent aspartate aminotransferase-like (Major domain)"/>
    <property type="match status" value="1"/>
</dbReference>
<dbReference type="InterPro" id="IPR036388">
    <property type="entry name" value="WH-like_DNA-bd_sf"/>
</dbReference>
<dbReference type="InterPro" id="IPR015421">
    <property type="entry name" value="PyrdxlP-dep_Trfase_major"/>
</dbReference>
<keyword evidence="5" id="KW-0804">Transcription</keyword>
<dbReference type="InterPro" id="IPR004839">
    <property type="entry name" value="Aminotransferase_I/II_large"/>
</dbReference>
<evidence type="ECO:0000256" key="2">
    <source>
        <dbReference type="ARBA" id="ARBA00022898"/>
    </source>
</evidence>
<comment type="caution">
    <text evidence="8">The sequence shown here is derived from an EMBL/GenBank/DDBJ whole genome shotgun (WGS) entry which is preliminary data.</text>
</comment>
<evidence type="ECO:0000256" key="1">
    <source>
        <dbReference type="ARBA" id="ARBA00005384"/>
    </source>
</evidence>
<dbReference type="Proteomes" id="UP000518300">
    <property type="component" value="Unassembled WGS sequence"/>
</dbReference>
<keyword evidence="8" id="KW-0032">Aminotransferase</keyword>
<dbReference type="GO" id="GO:0008483">
    <property type="term" value="F:transaminase activity"/>
    <property type="evidence" value="ECO:0007669"/>
    <property type="project" value="UniProtKB-KW"/>
</dbReference>
<dbReference type="RefSeq" id="WP_169349499.1">
    <property type="nucleotide sequence ID" value="NZ_JABBJJ010000235.1"/>
</dbReference>
<dbReference type="SMART" id="SM00345">
    <property type="entry name" value="HTH_GNTR"/>
    <property type="match status" value="1"/>
</dbReference>
<dbReference type="InterPro" id="IPR051446">
    <property type="entry name" value="HTH_trans_reg/aminotransferase"/>
</dbReference>
<keyword evidence="3" id="KW-0805">Transcription regulation</keyword>
<dbReference type="Pfam" id="PF00155">
    <property type="entry name" value="Aminotran_1_2"/>
    <property type="match status" value="1"/>
</dbReference>
<feature type="domain" description="HTH gntR-type" evidence="7">
    <location>
        <begin position="19"/>
        <end position="87"/>
    </location>
</feature>
<evidence type="ECO:0000256" key="6">
    <source>
        <dbReference type="SAM" id="MobiDB-lite"/>
    </source>
</evidence>
<feature type="region of interest" description="Disordered" evidence="6">
    <location>
        <begin position="87"/>
        <end position="122"/>
    </location>
</feature>
<organism evidence="8 9">
    <name type="scientific">Pyxidicoccus fallax</name>
    <dbReference type="NCBI Taxonomy" id="394095"/>
    <lineage>
        <taxon>Bacteria</taxon>
        <taxon>Pseudomonadati</taxon>
        <taxon>Myxococcota</taxon>
        <taxon>Myxococcia</taxon>
        <taxon>Myxococcales</taxon>
        <taxon>Cystobacterineae</taxon>
        <taxon>Myxococcaceae</taxon>
        <taxon>Pyxidicoccus</taxon>
    </lineage>
</organism>
<evidence type="ECO:0000256" key="3">
    <source>
        <dbReference type="ARBA" id="ARBA00023015"/>
    </source>
</evidence>
<dbReference type="GO" id="GO:0030170">
    <property type="term" value="F:pyridoxal phosphate binding"/>
    <property type="evidence" value="ECO:0007669"/>
    <property type="project" value="InterPro"/>
</dbReference>
<name>A0A848LQU1_9BACT</name>
<keyword evidence="4" id="KW-0238">DNA-binding</keyword>
<evidence type="ECO:0000313" key="8">
    <source>
        <dbReference type="EMBL" id="NMO20278.1"/>
    </source>
</evidence>
<evidence type="ECO:0000313" key="9">
    <source>
        <dbReference type="Proteomes" id="UP000518300"/>
    </source>
</evidence>
<dbReference type="SUPFAM" id="SSF46785">
    <property type="entry name" value="Winged helix' DNA-binding domain"/>
    <property type="match status" value="1"/>
</dbReference>
<protein>
    <submittedName>
        <fullName evidence="8">PLP-dependent aminotransferase family protein</fullName>
    </submittedName>
</protein>
<sequence length="496" mass="53802">MSKRATTYIPPLERPLGARTHQRDLYTLLRAAILDRRLRPGSRIPSTRDLAREYGVARGTVVAVYGQLVSEGYLTATVGAGTRVSETVPDELLSRGLPAQPRSATTSREPPPPALARRGQQYTDSPFPLRPAAAVSQAFVAHRPALDAFPVKLWSRVAASRLRRLSGAALADGDPLGDARLRRVIAAYLGSARGVRCEADQVFIVSGVQQALELVARLVVDPGDAVWVEDPGYPGSSRILQASGAVTCPVPVDAEGLRVSVGEDRAPRARLACVTPAHQAPLGVAMSLARRLALLDWARRSRAWVFEDDYDSEYRYASKPLPALQGLDTHGCVLHAGSFSKTLFPALRLGYLVVPSSIVDRVAKARSLMDRYPGILPQAVLADFIEDGHYARHLRRMRELYAERRDALSRSVAARLSGALVLPEGGAGLDTVGWLEKGLQARTVVAAAGEHRVLLEPLDRYLLRERLPQGVLLGFASLSTRQIALGVERLARALMA</sequence>
<dbReference type="CDD" id="cd07377">
    <property type="entry name" value="WHTH_GntR"/>
    <property type="match status" value="1"/>
</dbReference>
<dbReference type="InterPro" id="IPR036390">
    <property type="entry name" value="WH_DNA-bd_sf"/>
</dbReference>
<dbReference type="SUPFAM" id="SSF53383">
    <property type="entry name" value="PLP-dependent transferases"/>
    <property type="match status" value="1"/>
</dbReference>
<evidence type="ECO:0000256" key="4">
    <source>
        <dbReference type="ARBA" id="ARBA00023125"/>
    </source>
</evidence>
<comment type="similarity">
    <text evidence="1">In the C-terminal section; belongs to the class-I pyridoxal-phosphate-dependent aminotransferase family.</text>
</comment>
<proteinExistence type="inferred from homology"/>
<dbReference type="PANTHER" id="PTHR46577">
    <property type="entry name" value="HTH-TYPE TRANSCRIPTIONAL REGULATORY PROTEIN GABR"/>
    <property type="match status" value="1"/>
</dbReference>
<dbReference type="GO" id="GO:0003677">
    <property type="term" value="F:DNA binding"/>
    <property type="evidence" value="ECO:0007669"/>
    <property type="project" value="UniProtKB-KW"/>
</dbReference>
<evidence type="ECO:0000259" key="7">
    <source>
        <dbReference type="PROSITE" id="PS50949"/>
    </source>
</evidence>
<keyword evidence="2" id="KW-0663">Pyridoxal phosphate</keyword>
<evidence type="ECO:0000256" key="5">
    <source>
        <dbReference type="ARBA" id="ARBA00023163"/>
    </source>
</evidence>
<dbReference type="CDD" id="cd00609">
    <property type="entry name" value="AAT_like"/>
    <property type="match status" value="1"/>
</dbReference>
<dbReference type="InterPro" id="IPR000524">
    <property type="entry name" value="Tscrpt_reg_HTH_GntR"/>
</dbReference>
<accession>A0A848LQU1</accession>
<dbReference type="Pfam" id="PF00392">
    <property type="entry name" value="GntR"/>
    <property type="match status" value="1"/>
</dbReference>
<gene>
    <name evidence="8" type="ORF">HG543_36280</name>
</gene>
<dbReference type="InterPro" id="IPR015424">
    <property type="entry name" value="PyrdxlP-dep_Trfase"/>
</dbReference>
<dbReference type="AlphaFoldDB" id="A0A848LQU1"/>
<reference evidence="8 9" key="1">
    <citation type="submission" date="2020-04" db="EMBL/GenBank/DDBJ databases">
        <title>Draft genome of Pyxidicoccus fallax type strain.</title>
        <authorList>
            <person name="Whitworth D.E."/>
        </authorList>
    </citation>
    <scope>NUCLEOTIDE SEQUENCE [LARGE SCALE GENOMIC DNA]</scope>
    <source>
        <strain evidence="8 9">DSM 14698</strain>
    </source>
</reference>
<dbReference type="PANTHER" id="PTHR46577:SF1">
    <property type="entry name" value="HTH-TYPE TRANSCRIPTIONAL REGULATORY PROTEIN GABR"/>
    <property type="match status" value="1"/>
</dbReference>